<feature type="domain" description="Uracil-DNA glycosylase-like" evidence="1">
    <location>
        <begin position="40"/>
        <end position="212"/>
    </location>
</feature>
<name>A7IKL2_XANP2</name>
<dbReference type="InterPro" id="IPR005122">
    <property type="entry name" value="Uracil-DNA_glycosylase-like"/>
</dbReference>
<dbReference type="SUPFAM" id="SSF52141">
    <property type="entry name" value="Uracil-DNA glycosylase-like"/>
    <property type="match status" value="1"/>
</dbReference>
<evidence type="ECO:0000313" key="3">
    <source>
        <dbReference type="Proteomes" id="UP000002417"/>
    </source>
</evidence>
<dbReference type="SMART" id="SM00987">
    <property type="entry name" value="UreE_C"/>
    <property type="match status" value="1"/>
</dbReference>
<dbReference type="KEGG" id="xau:Xaut_3326"/>
<evidence type="ECO:0000259" key="1">
    <source>
        <dbReference type="SMART" id="SM00986"/>
    </source>
</evidence>
<dbReference type="InterPro" id="IPR036895">
    <property type="entry name" value="Uracil-DNA_glycosylase-like_sf"/>
</dbReference>
<reference evidence="2 3" key="1">
    <citation type="submission" date="2007-07" db="EMBL/GenBank/DDBJ databases">
        <title>Complete sequence of chromosome of Xanthobacter autotrophicus Py2.</title>
        <authorList>
            <consortium name="US DOE Joint Genome Institute"/>
            <person name="Copeland A."/>
            <person name="Lucas S."/>
            <person name="Lapidus A."/>
            <person name="Barry K."/>
            <person name="Glavina del Rio T."/>
            <person name="Hammon N."/>
            <person name="Israni S."/>
            <person name="Dalin E."/>
            <person name="Tice H."/>
            <person name="Pitluck S."/>
            <person name="Sims D."/>
            <person name="Brettin T."/>
            <person name="Bruce D."/>
            <person name="Detter J.C."/>
            <person name="Han C."/>
            <person name="Tapia R."/>
            <person name="Brainard J."/>
            <person name="Schmutz J."/>
            <person name="Larimer F."/>
            <person name="Land M."/>
            <person name="Hauser L."/>
            <person name="Kyrpides N."/>
            <person name="Kim E."/>
            <person name="Ensigns S.A."/>
            <person name="Richardson P."/>
        </authorList>
    </citation>
    <scope>NUCLEOTIDE SEQUENCE [LARGE SCALE GENOMIC DNA]</scope>
    <source>
        <strain evidence="3">ATCC BAA-1158 / Py2</strain>
    </source>
</reference>
<proteinExistence type="predicted"/>
<dbReference type="PhylomeDB" id="A7IKL2"/>
<dbReference type="AlphaFoldDB" id="A7IKL2"/>
<dbReference type="InterPro" id="IPR047124">
    <property type="entry name" value="HI_0220.2"/>
</dbReference>
<gene>
    <name evidence="2" type="ordered locus">Xaut_3326</name>
</gene>
<dbReference type="EMBL" id="CP000781">
    <property type="protein sequence ID" value="ABS68555.1"/>
    <property type="molecule type" value="Genomic_DNA"/>
</dbReference>
<dbReference type="OrthoDB" id="9789139at2"/>
<evidence type="ECO:0000313" key="2">
    <source>
        <dbReference type="EMBL" id="ABS68555.1"/>
    </source>
</evidence>
<dbReference type="SMART" id="SM00986">
    <property type="entry name" value="UDG"/>
    <property type="match status" value="1"/>
</dbReference>
<dbReference type="eggNOG" id="COG1573">
    <property type="taxonomic scope" value="Bacteria"/>
</dbReference>
<dbReference type="Proteomes" id="UP000002417">
    <property type="component" value="Chromosome"/>
</dbReference>
<dbReference type="CDD" id="cd10033">
    <property type="entry name" value="UDG_like"/>
    <property type="match status" value="1"/>
</dbReference>
<dbReference type="Pfam" id="PF03167">
    <property type="entry name" value="UDG"/>
    <property type="match status" value="1"/>
</dbReference>
<dbReference type="STRING" id="78245.Xaut_3326"/>
<dbReference type="Gene3D" id="3.40.470.10">
    <property type="entry name" value="Uracil-DNA glycosylase-like domain"/>
    <property type="match status" value="1"/>
</dbReference>
<sequence>MGSNSTSDPALDALVARIRACRVCVEAPRGAPLPHEPRPVLWVSDTAAILVASQAPGTKVHASGRPFTDASGDRLRQWMGVSDDEFYDASRIAIAPMGFCFPGQDAAGGDLPPRRECAATWHDTLFATLPAFRLILAVGRPAQAYHLARLGLRAHLKASLTQTVHHWREVRAAGMALAHPVAVYTLPHPSWRNTGWLKRNPFFEADLLPQLQADIARALGRGGGG</sequence>
<dbReference type="PANTHER" id="PTHR42160">
    <property type="entry name" value="URACIL-DNA GLYCOSYLASE SUPERFAMILY PROTEIN"/>
    <property type="match status" value="1"/>
</dbReference>
<dbReference type="PANTHER" id="PTHR42160:SF1">
    <property type="entry name" value="URACIL-DNA GLYCOSYLASE SUPERFAMILY PROTEIN"/>
    <property type="match status" value="1"/>
</dbReference>
<keyword evidence="3" id="KW-1185">Reference proteome</keyword>
<accession>A7IKL2</accession>
<organism evidence="2 3">
    <name type="scientific">Xanthobacter autotrophicus (strain ATCC BAA-1158 / Py2)</name>
    <dbReference type="NCBI Taxonomy" id="78245"/>
    <lineage>
        <taxon>Bacteria</taxon>
        <taxon>Pseudomonadati</taxon>
        <taxon>Pseudomonadota</taxon>
        <taxon>Alphaproteobacteria</taxon>
        <taxon>Hyphomicrobiales</taxon>
        <taxon>Xanthobacteraceae</taxon>
        <taxon>Xanthobacter</taxon>
    </lineage>
</organism>
<protein>
    <recommendedName>
        <fullName evidence="1">Uracil-DNA glycosylase-like domain-containing protein</fullName>
    </recommendedName>
</protein>
<dbReference type="HOGENOM" id="CLU_075800_0_0_5"/>